<evidence type="ECO:0000256" key="7">
    <source>
        <dbReference type="ARBA" id="ARBA00022723"/>
    </source>
</evidence>
<feature type="domain" description="Peptidase M1 membrane alanine aminopeptidase" evidence="14">
    <location>
        <begin position="311"/>
        <end position="455"/>
    </location>
</feature>
<evidence type="ECO:0000256" key="6">
    <source>
        <dbReference type="ARBA" id="ARBA00022670"/>
    </source>
</evidence>
<name>A0A2W4JRF4_9PSEU</name>
<gene>
    <name evidence="16" type="ORF">DIU77_006955</name>
    <name evidence="17" type="ORF">DIU77_02125</name>
</gene>
<reference evidence="16" key="2">
    <citation type="submission" date="2018-05" db="EMBL/GenBank/DDBJ databases">
        <authorList>
            <person name="Moura L."/>
            <person name="Setubal J.C."/>
        </authorList>
    </citation>
    <scope>NUCLEOTIDE SEQUENCE</scope>
    <source>
        <strain evidence="16">ZC4RG45</strain>
    </source>
</reference>
<keyword evidence="10" id="KW-0482">Metalloprotease</keyword>
<feature type="domain" description="Aminopeptidase N-like N-terminal" evidence="15">
    <location>
        <begin position="53"/>
        <end position="221"/>
    </location>
</feature>
<evidence type="ECO:0000313" key="18">
    <source>
        <dbReference type="Proteomes" id="UP000249324"/>
    </source>
</evidence>
<dbReference type="Pfam" id="PF17900">
    <property type="entry name" value="Peptidase_M1_N"/>
    <property type="match status" value="1"/>
</dbReference>
<comment type="caution">
    <text evidence="17">The sequence shown here is derived from an EMBL/GenBank/DDBJ whole genome shotgun (WGS) entry which is preliminary data.</text>
</comment>
<evidence type="ECO:0000256" key="4">
    <source>
        <dbReference type="ARBA" id="ARBA00012564"/>
    </source>
</evidence>
<dbReference type="PANTHER" id="PTHR11533:SF297">
    <property type="entry name" value="AMINOPEPTIDASE N"/>
    <property type="match status" value="1"/>
</dbReference>
<evidence type="ECO:0000256" key="1">
    <source>
        <dbReference type="ARBA" id="ARBA00000098"/>
    </source>
</evidence>
<dbReference type="InterPro" id="IPR001930">
    <property type="entry name" value="Peptidase_M1"/>
</dbReference>
<dbReference type="CDD" id="cd09603">
    <property type="entry name" value="M1_APN_like"/>
    <property type="match status" value="1"/>
</dbReference>
<dbReference type="SUPFAM" id="SSF55486">
    <property type="entry name" value="Metalloproteases ('zincins'), catalytic domain"/>
    <property type="match status" value="1"/>
</dbReference>
<evidence type="ECO:0000256" key="13">
    <source>
        <dbReference type="SAM" id="SignalP"/>
    </source>
</evidence>
<comment type="cofactor">
    <cofactor evidence="2">
        <name>Zn(2+)</name>
        <dbReference type="ChEBI" id="CHEBI:29105"/>
    </cofactor>
</comment>
<dbReference type="SUPFAM" id="SSF63737">
    <property type="entry name" value="Leukotriene A4 hydrolase N-terminal domain"/>
    <property type="match status" value="1"/>
</dbReference>
<evidence type="ECO:0000313" key="16">
    <source>
        <dbReference type="EMBL" id="MFO7191967.1"/>
    </source>
</evidence>
<feature type="signal peptide" evidence="13">
    <location>
        <begin position="1"/>
        <end position="27"/>
    </location>
</feature>
<dbReference type="InterPro" id="IPR045357">
    <property type="entry name" value="Aminopeptidase_N-like_N"/>
</dbReference>
<reference evidence="16 18" key="3">
    <citation type="journal article" date="2021" name="BMC Genomics">
        <title>Genome-resolved metagenome and metatranscriptome analyses of thermophilic composting reveal key bacterial players and their metabolic interactions.</title>
        <authorList>
            <person name="Braga L.P.P."/>
            <person name="Pereira R.V."/>
            <person name="Martins L.F."/>
            <person name="Moura L.M.S."/>
            <person name="Sanchez F.B."/>
            <person name="Patane J.S.L."/>
            <person name="da Silva A.M."/>
            <person name="Setubal J.C."/>
        </authorList>
    </citation>
    <scope>NUCLEOTIDE SEQUENCE [LARGE SCALE GENOMIC DNA]</scope>
    <source>
        <strain evidence="16">ZC4RG45</strain>
    </source>
</reference>
<evidence type="ECO:0000256" key="11">
    <source>
        <dbReference type="ARBA" id="ARBA00029811"/>
    </source>
</evidence>
<keyword evidence="9" id="KW-0862">Zinc</keyword>
<evidence type="ECO:0000313" key="17">
    <source>
        <dbReference type="EMBL" id="PZN00982.1"/>
    </source>
</evidence>
<dbReference type="GO" id="GO:0008270">
    <property type="term" value="F:zinc ion binding"/>
    <property type="evidence" value="ECO:0007669"/>
    <property type="project" value="InterPro"/>
</dbReference>
<keyword evidence="16" id="KW-0031">Aminopeptidase</keyword>
<keyword evidence="13" id="KW-0732">Signal</keyword>
<dbReference type="EMBL" id="QGUI01000045">
    <property type="protein sequence ID" value="PZN00982.1"/>
    <property type="molecule type" value="Genomic_DNA"/>
</dbReference>
<proteinExistence type="inferred from homology"/>
<reference evidence="16" key="4">
    <citation type="submission" date="2023-08" db="EMBL/GenBank/DDBJ databases">
        <authorList>
            <person name="Guima S.E.S."/>
            <person name="Martins L.F."/>
            <person name="Silva A.M."/>
            <person name="Setubal J.C."/>
        </authorList>
    </citation>
    <scope>NUCLEOTIDE SEQUENCE</scope>
    <source>
        <strain evidence="16">ZC4RG45</strain>
    </source>
</reference>
<evidence type="ECO:0000256" key="10">
    <source>
        <dbReference type="ARBA" id="ARBA00023049"/>
    </source>
</evidence>
<dbReference type="InterPro" id="IPR042097">
    <property type="entry name" value="Aminopeptidase_N-like_N_sf"/>
</dbReference>
<evidence type="ECO:0000256" key="8">
    <source>
        <dbReference type="ARBA" id="ARBA00022801"/>
    </source>
</evidence>
<sequence length="511" mass="56414">MSLRKRAGFTAAATGLTVLLLSSTASAAPGAGSPGLGDPYYPLDGNGGYDVRHYDISVTYQPKTDRLSGTTTILAKAKQDLGQFNLDFLLNVESVWVNNRPAKFTTDGGELVVDPAQDLRKGSPMLVVVKYSDTPHKYELYGYNAWKQTSTGALAVDQPHIAPWWFPSNNHPTDKATFTISVAAPKGLEVISNGTLIATTQRTDGMVRWHWVSKQPMATYLAFMAIEDYDITEGVGPDGKPYLNAYAKDLEWPSAARASVERTPEITEFLETKFGKYPFETNGGVVSSNVGFALETQTRPVYDARFFAGGSNTYVVAHELAHQWYGDSVSLKSWDEIWLNEGFASYAEWMWSEEQGQGTTDEIAEYIYSAYDADDPFWTVLPGDPGAENQFHSAVYDRGAMAVHALRKAMGDKAFFKLLKKWPKKNRNGWGSTPELIKLAERLSGKQLDEVFQTWLYTPSKPATSPNGELAEATAAVRSAQAEQAQVKEPKSLAKIKRTHALLHQRDAAHN</sequence>
<dbReference type="GO" id="GO:0008237">
    <property type="term" value="F:metallopeptidase activity"/>
    <property type="evidence" value="ECO:0007669"/>
    <property type="project" value="UniProtKB-KW"/>
</dbReference>
<dbReference type="Gene3D" id="2.60.40.1730">
    <property type="entry name" value="tricorn interacting facor f3 domain"/>
    <property type="match status" value="1"/>
</dbReference>
<evidence type="ECO:0000256" key="9">
    <source>
        <dbReference type="ARBA" id="ARBA00022833"/>
    </source>
</evidence>
<dbReference type="AlphaFoldDB" id="A0A2W4JRF4"/>
<evidence type="ECO:0000256" key="12">
    <source>
        <dbReference type="ARBA" id="ARBA00031533"/>
    </source>
</evidence>
<evidence type="ECO:0000256" key="5">
    <source>
        <dbReference type="ARBA" id="ARBA00015611"/>
    </source>
</evidence>
<dbReference type="EMBL" id="QGUI02000063">
    <property type="protein sequence ID" value="MFO7191967.1"/>
    <property type="molecule type" value="Genomic_DNA"/>
</dbReference>
<dbReference type="GO" id="GO:0006508">
    <property type="term" value="P:proteolysis"/>
    <property type="evidence" value="ECO:0007669"/>
    <property type="project" value="UniProtKB-KW"/>
</dbReference>
<dbReference type="PRINTS" id="PR00756">
    <property type="entry name" value="ALADIPTASE"/>
</dbReference>
<dbReference type="InterPro" id="IPR050344">
    <property type="entry name" value="Peptidase_M1_aminopeptidases"/>
</dbReference>
<dbReference type="InterPro" id="IPR014782">
    <property type="entry name" value="Peptidase_M1_dom"/>
</dbReference>
<protein>
    <recommendedName>
        <fullName evidence="5">Aminopeptidase N</fullName>
        <ecNumber evidence="4">3.4.11.2</ecNumber>
    </recommendedName>
    <alternativeName>
        <fullName evidence="11">Alanine aminopeptidase</fullName>
    </alternativeName>
    <alternativeName>
        <fullName evidence="12">Lysyl aminopeptidase</fullName>
    </alternativeName>
</protein>
<keyword evidence="8 16" id="KW-0378">Hydrolase</keyword>
<feature type="chain" id="PRO_5016121891" description="Aminopeptidase N" evidence="13">
    <location>
        <begin position="28"/>
        <end position="511"/>
    </location>
</feature>
<dbReference type="EC" id="3.4.11.2" evidence="4"/>
<dbReference type="PANTHER" id="PTHR11533">
    <property type="entry name" value="PROTEASE M1 ZINC METALLOPROTEASE"/>
    <property type="match status" value="1"/>
</dbReference>
<reference evidence="17" key="1">
    <citation type="submission" date="2018-05" db="EMBL/GenBank/DDBJ databases">
        <authorList>
            <person name="Lanie J.A."/>
            <person name="Ng W.-L."/>
            <person name="Kazmierczak K.M."/>
            <person name="Andrzejewski T.M."/>
            <person name="Davidsen T.M."/>
            <person name="Wayne K.J."/>
            <person name="Tettelin H."/>
            <person name="Glass J.I."/>
            <person name="Rusch D."/>
            <person name="Podicherti R."/>
            <person name="Tsui H.-C.T."/>
            <person name="Winkler M.E."/>
        </authorList>
    </citation>
    <scope>NUCLEOTIDE SEQUENCE</scope>
    <source>
        <strain evidence="17">ZC4RG45</strain>
    </source>
</reference>
<dbReference type="GO" id="GO:0016285">
    <property type="term" value="F:alanyl aminopeptidase activity"/>
    <property type="evidence" value="ECO:0007669"/>
    <property type="project" value="UniProtKB-EC"/>
</dbReference>
<keyword evidence="6" id="KW-0645">Protease</keyword>
<evidence type="ECO:0000256" key="2">
    <source>
        <dbReference type="ARBA" id="ARBA00001947"/>
    </source>
</evidence>
<evidence type="ECO:0000259" key="15">
    <source>
        <dbReference type="Pfam" id="PF17900"/>
    </source>
</evidence>
<dbReference type="InterPro" id="IPR027268">
    <property type="entry name" value="Peptidase_M4/M1_CTD_sf"/>
</dbReference>
<comment type="similarity">
    <text evidence="3">Belongs to the peptidase M1 family.</text>
</comment>
<dbReference type="Proteomes" id="UP000249324">
    <property type="component" value="Unassembled WGS sequence"/>
</dbReference>
<organism evidence="17">
    <name type="scientific">Thermocrispum agreste</name>
    <dbReference type="NCBI Taxonomy" id="37925"/>
    <lineage>
        <taxon>Bacteria</taxon>
        <taxon>Bacillati</taxon>
        <taxon>Actinomycetota</taxon>
        <taxon>Actinomycetes</taxon>
        <taxon>Pseudonocardiales</taxon>
        <taxon>Pseudonocardiaceae</taxon>
        <taxon>Thermocrispum</taxon>
    </lineage>
</organism>
<accession>A0A2W4JRF4</accession>
<dbReference type="Gene3D" id="1.10.390.10">
    <property type="entry name" value="Neutral Protease Domain 2"/>
    <property type="match status" value="1"/>
</dbReference>
<dbReference type="Pfam" id="PF01433">
    <property type="entry name" value="Peptidase_M1"/>
    <property type="match status" value="1"/>
</dbReference>
<keyword evidence="7" id="KW-0479">Metal-binding</keyword>
<comment type="catalytic activity">
    <reaction evidence="1">
        <text>Release of an N-terminal amino acid, Xaa-|-Yaa- from a peptide, amide or arylamide. Xaa is preferably Ala, but may be most amino acids including Pro (slow action). When a terminal hydrophobic residue is followed by a prolyl residue, the two may be released as an intact Xaa-Pro dipeptide.</text>
        <dbReference type="EC" id="3.4.11.2"/>
    </reaction>
</comment>
<evidence type="ECO:0000256" key="3">
    <source>
        <dbReference type="ARBA" id="ARBA00010136"/>
    </source>
</evidence>
<evidence type="ECO:0000259" key="14">
    <source>
        <dbReference type="Pfam" id="PF01433"/>
    </source>
</evidence>
<dbReference type="STRING" id="1111738.GCA_000427905_03099"/>